<evidence type="ECO:0000313" key="4">
    <source>
        <dbReference type="Proteomes" id="UP000258309"/>
    </source>
</evidence>
<dbReference type="OMA" id="LEHSHVW"/>
<dbReference type="InterPro" id="IPR036188">
    <property type="entry name" value="FAD/NAD-bd_sf"/>
</dbReference>
<evidence type="ECO:0000256" key="1">
    <source>
        <dbReference type="SAM" id="MobiDB-lite"/>
    </source>
</evidence>
<comment type="caution">
    <text evidence="3">The sequence shown here is derived from an EMBL/GenBank/DDBJ whole genome shotgun (WGS) entry which is preliminary data.</text>
</comment>
<gene>
    <name evidence="3" type="ORF">B7463_g4035</name>
</gene>
<dbReference type="EMBL" id="NCSJ02000057">
    <property type="protein sequence ID" value="RFU32294.1"/>
    <property type="molecule type" value="Genomic_DNA"/>
</dbReference>
<dbReference type="Gene3D" id="3.50.50.60">
    <property type="entry name" value="FAD/NAD(P)-binding domain"/>
    <property type="match status" value="1"/>
</dbReference>
<dbReference type="SUPFAM" id="SSF51905">
    <property type="entry name" value="FAD/NAD(P)-binding domain"/>
    <property type="match status" value="1"/>
</dbReference>
<dbReference type="STRING" id="5539.A0A3E2HFU5"/>
<organism evidence="3 4">
    <name type="scientific">Scytalidium lignicola</name>
    <name type="common">Hyphomycete</name>
    <dbReference type="NCBI Taxonomy" id="5539"/>
    <lineage>
        <taxon>Eukaryota</taxon>
        <taxon>Fungi</taxon>
        <taxon>Dikarya</taxon>
        <taxon>Ascomycota</taxon>
        <taxon>Pezizomycotina</taxon>
        <taxon>Leotiomycetes</taxon>
        <taxon>Leotiomycetes incertae sedis</taxon>
        <taxon>Scytalidium</taxon>
    </lineage>
</organism>
<protein>
    <recommendedName>
        <fullName evidence="2">FAD dependent oxidoreductase domain-containing protein</fullName>
    </recommendedName>
</protein>
<dbReference type="Proteomes" id="UP000258309">
    <property type="component" value="Unassembled WGS sequence"/>
</dbReference>
<keyword evidence="4" id="KW-1185">Reference proteome</keyword>
<dbReference type="Pfam" id="PF01266">
    <property type="entry name" value="DAO"/>
    <property type="match status" value="1"/>
</dbReference>
<dbReference type="OrthoDB" id="429143at2759"/>
<feature type="non-terminal residue" evidence="3">
    <location>
        <position position="1"/>
    </location>
</feature>
<evidence type="ECO:0000313" key="3">
    <source>
        <dbReference type="EMBL" id="RFU32294.1"/>
    </source>
</evidence>
<feature type="region of interest" description="Disordered" evidence="1">
    <location>
        <begin position="1"/>
        <end position="28"/>
    </location>
</feature>
<dbReference type="PANTHER" id="PTHR13847:SF129">
    <property type="entry name" value="FAD DEPENDENT OXIDOREDUCTASE"/>
    <property type="match status" value="1"/>
</dbReference>
<feature type="non-terminal residue" evidence="3">
    <location>
        <position position="506"/>
    </location>
</feature>
<feature type="domain" description="FAD dependent oxidoreductase" evidence="2">
    <location>
        <begin position="46"/>
        <end position="457"/>
    </location>
</feature>
<dbReference type="Gene3D" id="3.30.9.10">
    <property type="entry name" value="D-Amino Acid Oxidase, subunit A, domain 2"/>
    <property type="match status" value="1"/>
</dbReference>
<dbReference type="AlphaFoldDB" id="A0A3E2HFU5"/>
<proteinExistence type="predicted"/>
<reference evidence="3 4" key="1">
    <citation type="submission" date="2018-05" db="EMBL/GenBank/DDBJ databases">
        <title>Draft genome sequence of Scytalidium lignicola DSM 105466, a ubiquitous saprotrophic fungus.</title>
        <authorList>
            <person name="Buettner E."/>
            <person name="Gebauer A.M."/>
            <person name="Hofrichter M."/>
            <person name="Liers C."/>
            <person name="Kellner H."/>
        </authorList>
    </citation>
    <scope>NUCLEOTIDE SEQUENCE [LARGE SCALE GENOMIC DNA]</scope>
    <source>
        <strain evidence="3 4">DSM 105466</strain>
    </source>
</reference>
<evidence type="ECO:0000259" key="2">
    <source>
        <dbReference type="Pfam" id="PF01266"/>
    </source>
</evidence>
<dbReference type="GO" id="GO:0005737">
    <property type="term" value="C:cytoplasm"/>
    <property type="evidence" value="ECO:0007669"/>
    <property type="project" value="TreeGrafter"/>
</dbReference>
<name>A0A3E2HFU5_SCYLI</name>
<dbReference type="InterPro" id="IPR006076">
    <property type="entry name" value="FAD-dep_OxRdtase"/>
</dbReference>
<sequence length="506" mass="54744">MGTGPKLNPGQASLPTPNSTKSFWHSQPSEKLIGHRTTESLPRRADVVIVGSGISGAFAAHFLRGDEKEAARGLDVVMVEAREGCWGATGRNGGHCQPLIYGNPPDIGAFELRNWNFIKSFIAQNQIPCEWRALPACHSYMSKSLFALAVKHAKKLQELDPKLGALFDIVEKDSTKPLSLEDLRVPKAQGAIVTDSAASLWPYKLVCWILENLISSNNSESGSGSGSFNLQTNTSATSLQKLDDGSWIVHTDRGMIAAKNVLLTTNAYTSHLLPKFSDLIVPVRGEMSSLLPPKSLKTERVMARRLDHSYGFVGHATQNINQDDYLIQRPFTPSSPSSTITSNPESNSIGGELMFGGGRAYAASAGVGVSDDSSIDEPAAAYLRRELNIVLDLDNDDHELTASYEWSGIMGFSRDERPWVGPVTEELGGGKGLWVCAGYTGHGMPNASLCAKALVELMLGKEDDEVDLPEAYKVNGKRIETARMLDEVAVADSKDSTLLMHDGIDA</sequence>
<feature type="compositionally biased region" description="Polar residues" evidence="1">
    <location>
        <begin position="10"/>
        <end position="28"/>
    </location>
</feature>
<dbReference type="PANTHER" id="PTHR13847">
    <property type="entry name" value="SARCOSINE DEHYDROGENASE-RELATED"/>
    <property type="match status" value="1"/>
</dbReference>
<accession>A0A3E2HFU5</accession>